<dbReference type="AlphaFoldDB" id="A0A2H3TBI4"/>
<dbReference type="OrthoDB" id="10320442at2759"/>
<proteinExistence type="predicted"/>
<dbReference type="Proteomes" id="UP000219369">
    <property type="component" value="Unassembled WGS sequence"/>
</dbReference>
<protein>
    <submittedName>
        <fullName evidence="1">Uncharacterized protein</fullName>
    </submittedName>
</protein>
<evidence type="ECO:0000313" key="2">
    <source>
        <dbReference type="Proteomes" id="UP000219369"/>
    </source>
</evidence>
<reference evidence="2" key="1">
    <citation type="submission" date="2016-09" db="EMBL/GenBank/DDBJ databases">
        <authorList>
            <person name="Guldener U."/>
        </authorList>
    </citation>
    <scope>NUCLEOTIDE SEQUENCE [LARGE SCALE GENOMIC DNA]</scope>
    <source>
        <strain evidence="2">V64-1</strain>
    </source>
</reference>
<accession>A0A2H3TBI4</accession>
<sequence>MPRLIEIVLGKPSPGPGGLLSFPQFIYNFLRRPVHATREYRMQGFKNWTFAQAQSRTFENKSILSKRLKSLCLVIISRREGRDRLAQIEALVTRPKGDHYQFITQEDVVPSFCRPDMWGNLWSGSDEPQDITRSIPIFCKGLMITYLNLHRGNSA</sequence>
<organism evidence="1 2">
    <name type="scientific">Fusarium oxysporum</name>
    <name type="common">Fusarium vascular wilt</name>
    <dbReference type="NCBI Taxonomy" id="5507"/>
    <lineage>
        <taxon>Eukaryota</taxon>
        <taxon>Fungi</taxon>
        <taxon>Dikarya</taxon>
        <taxon>Ascomycota</taxon>
        <taxon>Pezizomycotina</taxon>
        <taxon>Sordariomycetes</taxon>
        <taxon>Hypocreomycetidae</taxon>
        <taxon>Hypocreales</taxon>
        <taxon>Nectriaceae</taxon>
        <taxon>Fusarium</taxon>
        <taxon>Fusarium oxysporum species complex</taxon>
    </lineage>
</organism>
<name>A0A2H3TBI4_FUSOX</name>
<evidence type="ECO:0000313" key="1">
    <source>
        <dbReference type="EMBL" id="SCO82034.1"/>
    </source>
</evidence>
<gene>
    <name evidence="1" type="ORF">FRV6_06247</name>
</gene>
<dbReference type="EMBL" id="FMJY01000003">
    <property type="protein sequence ID" value="SCO82034.1"/>
    <property type="molecule type" value="Genomic_DNA"/>
</dbReference>